<sequence>MEVAFWSNIGGKNGVTSNLAGISIMLTLEKRCPSVLFENHCHMMNLERMLIRKRPSGLLKEEENYFYDHMGIDSLIKRIHSNQYSKETVLKSSLNFLNSGIYYIPQSKLMNKELFEYELNQVIHPFLEQLNDISPITFIDTAGSSNLSTKVILSKADLVVVNLSQDLQIIDHFFENYSSLTSKAVYLLGNYNHNSKFNLLNIRRKYHISKEQIAVVPYNIAFRDSLISGDTISFLLHNQKCERKDENYYFIRELKKAANMIYKRLGELNPSPDQKALRA</sequence>
<protein>
    <recommendedName>
        <fullName evidence="3">Cellulose biosynthesis protein BcsQ</fullName>
    </recommendedName>
</protein>
<dbReference type="RefSeq" id="WP_123609374.1">
    <property type="nucleotide sequence ID" value="NZ_RJVG01000005.1"/>
</dbReference>
<dbReference type="Gene3D" id="3.40.50.300">
    <property type="entry name" value="P-loop containing nucleotide triphosphate hydrolases"/>
    <property type="match status" value="1"/>
</dbReference>
<gene>
    <name evidence="1" type="ORF">EDD66_105133</name>
</gene>
<evidence type="ECO:0000313" key="1">
    <source>
        <dbReference type="EMBL" id="ROR28194.1"/>
    </source>
</evidence>
<comment type="caution">
    <text evidence="1">The sequence shown here is derived from an EMBL/GenBank/DDBJ whole genome shotgun (WGS) entry which is preliminary data.</text>
</comment>
<name>A0A3N1XND7_9FIRM</name>
<evidence type="ECO:0000313" key="2">
    <source>
        <dbReference type="Proteomes" id="UP000273083"/>
    </source>
</evidence>
<organism evidence="1 2">
    <name type="scientific">Mobilisporobacter senegalensis</name>
    <dbReference type="NCBI Taxonomy" id="1329262"/>
    <lineage>
        <taxon>Bacteria</taxon>
        <taxon>Bacillati</taxon>
        <taxon>Bacillota</taxon>
        <taxon>Clostridia</taxon>
        <taxon>Lachnospirales</taxon>
        <taxon>Lachnospiraceae</taxon>
        <taxon>Mobilisporobacter</taxon>
    </lineage>
</organism>
<dbReference type="AlphaFoldDB" id="A0A3N1XND7"/>
<accession>A0A3N1XND7</accession>
<dbReference type="OrthoDB" id="2842408at2"/>
<evidence type="ECO:0008006" key="3">
    <source>
        <dbReference type="Google" id="ProtNLM"/>
    </source>
</evidence>
<dbReference type="InterPro" id="IPR027417">
    <property type="entry name" value="P-loop_NTPase"/>
</dbReference>
<dbReference type="EMBL" id="RJVG01000005">
    <property type="protein sequence ID" value="ROR28194.1"/>
    <property type="molecule type" value="Genomic_DNA"/>
</dbReference>
<reference evidence="1 2" key="1">
    <citation type="submission" date="2018-11" db="EMBL/GenBank/DDBJ databases">
        <title>Genomic Encyclopedia of Type Strains, Phase IV (KMG-IV): sequencing the most valuable type-strain genomes for metagenomic binning, comparative biology and taxonomic classification.</title>
        <authorList>
            <person name="Goeker M."/>
        </authorList>
    </citation>
    <scope>NUCLEOTIDE SEQUENCE [LARGE SCALE GENOMIC DNA]</scope>
    <source>
        <strain evidence="1 2">DSM 26537</strain>
    </source>
</reference>
<keyword evidence="2" id="KW-1185">Reference proteome</keyword>
<dbReference type="Proteomes" id="UP000273083">
    <property type="component" value="Unassembled WGS sequence"/>
</dbReference>
<proteinExistence type="predicted"/>